<evidence type="ECO:0000313" key="2">
    <source>
        <dbReference type="Proteomes" id="UP000288716"/>
    </source>
</evidence>
<name>A0A443RT27_9ACAR</name>
<comment type="caution">
    <text evidence="1">The sequence shown here is derived from an EMBL/GenBank/DDBJ whole genome shotgun (WGS) entry which is preliminary data.</text>
</comment>
<dbReference type="Proteomes" id="UP000288716">
    <property type="component" value="Unassembled WGS sequence"/>
</dbReference>
<keyword evidence="2" id="KW-1185">Reference proteome</keyword>
<sequence>MEYALMLRSCKQ</sequence>
<evidence type="ECO:0000313" key="1">
    <source>
        <dbReference type="EMBL" id="RWS18447.1"/>
    </source>
</evidence>
<dbReference type="VEuPathDB" id="VectorBase:LDEU013593"/>
<dbReference type="EMBL" id="NCKV01039584">
    <property type="protein sequence ID" value="RWS18447.1"/>
    <property type="molecule type" value="Genomic_DNA"/>
</dbReference>
<proteinExistence type="predicted"/>
<organism evidence="1 2">
    <name type="scientific">Leptotrombidium deliense</name>
    <dbReference type="NCBI Taxonomy" id="299467"/>
    <lineage>
        <taxon>Eukaryota</taxon>
        <taxon>Metazoa</taxon>
        <taxon>Ecdysozoa</taxon>
        <taxon>Arthropoda</taxon>
        <taxon>Chelicerata</taxon>
        <taxon>Arachnida</taxon>
        <taxon>Acari</taxon>
        <taxon>Acariformes</taxon>
        <taxon>Trombidiformes</taxon>
        <taxon>Prostigmata</taxon>
        <taxon>Anystina</taxon>
        <taxon>Parasitengona</taxon>
        <taxon>Trombiculoidea</taxon>
        <taxon>Trombiculidae</taxon>
        <taxon>Leptotrombidium</taxon>
    </lineage>
</organism>
<reference evidence="1 2" key="1">
    <citation type="journal article" date="2018" name="Gigascience">
        <title>Genomes of trombidid mites reveal novel predicted allergens and laterally-transferred genes associated with secondary metabolism.</title>
        <authorList>
            <person name="Dong X."/>
            <person name="Chaisiri K."/>
            <person name="Xia D."/>
            <person name="Armstrong S.D."/>
            <person name="Fang Y."/>
            <person name="Donnelly M.J."/>
            <person name="Kadowaki T."/>
            <person name="McGarry J.W."/>
            <person name="Darby A.C."/>
            <person name="Makepeace B.L."/>
        </authorList>
    </citation>
    <scope>NUCLEOTIDE SEQUENCE [LARGE SCALE GENOMIC DNA]</scope>
    <source>
        <strain evidence="1">UoL-UT</strain>
    </source>
</reference>
<protein>
    <submittedName>
        <fullName evidence="1">Uncharacterized protein</fullName>
    </submittedName>
</protein>
<gene>
    <name evidence="1" type="ORF">B4U80_06142</name>
</gene>
<accession>A0A443RT27</accession>